<comment type="caution">
    <text evidence="1">The sequence shown here is derived from an EMBL/GenBank/DDBJ whole genome shotgun (WGS) entry which is preliminary data.</text>
</comment>
<dbReference type="AlphaFoldDB" id="A0A1Q9D568"/>
<evidence type="ECO:0000313" key="2">
    <source>
        <dbReference type="Proteomes" id="UP000186817"/>
    </source>
</evidence>
<proteinExistence type="predicted"/>
<dbReference type="Proteomes" id="UP000186817">
    <property type="component" value="Unassembled WGS sequence"/>
</dbReference>
<dbReference type="EMBL" id="LSRX01000721">
    <property type="protein sequence ID" value="OLP90256.1"/>
    <property type="molecule type" value="Genomic_DNA"/>
</dbReference>
<protein>
    <submittedName>
        <fullName evidence="1">Uncharacterized protein</fullName>
    </submittedName>
</protein>
<name>A0A1Q9D568_SYMMI</name>
<reference evidence="1 2" key="1">
    <citation type="submission" date="2016-02" db="EMBL/GenBank/DDBJ databases">
        <title>Genome analysis of coral dinoflagellate symbionts highlights evolutionary adaptations to a symbiotic lifestyle.</title>
        <authorList>
            <person name="Aranda M."/>
            <person name="Li Y."/>
            <person name="Liew Y.J."/>
            <person name="Baumgarten S."/>
            <person name="Simakov O."/>
            <person name="Wilson M."/>
            <person name="Piel J."/>
            <person name="Ashoor H."/>
            <person name="Bougouffa S."/>
            <person name="Bajic V.B."/>
            <person name="Ryu T."/>
            <person name="Ravasi T."/>
            <person name="Bayer T."/>
            <person name="Micklem G."/>
            <person name="Kim H."/>
            <person name="Bhak J."/>
            <person name="Lajeunesse T.C."/>
            <person name="Voolstra C.R."/>
        </authorList>
    </citation>
    <scope>NUCLEOTIDE SEQUENCE [LARGE SCALE GENOMIC DNA]</scope>
    <source>
        <strain evidence="1 2">CCMP2467</strain>
    </source>
</reference>
<sequence>MSPSEATIYKAQSDKMFEFFFSEAAAYEPYSESTFEISASKATGYEAYSESTFEISASEAAAYEASCQCDECMLKKNADEIQDWTRDVLNMLPYEQELPEVWLG</sequence>
<evidence type="ECO:0000313" key="1">
    <source>
        <dbReference type="EMBL" id="OLP90256.1"/>
    </source>
</evidence>
<accession>A0A1Q9D568</accession>
<organism evidence="1 2">
    <name type="scientific">Symbiodinium microadriaticum</name>
    <name type="common">Dinoflagellate</name>
    <name type="synonym">Zooxanthella microadriatica</name>
    <dbReference type="NCBI Taxonomy" id="2951"/>
    <lineage>
        <taxon>Eukaryota</taxon>
        <taxon>Sar</taxon>
        <taxon>Alveolata</taxon>
        <taxon>Dinophyceae</taxon>
        <taxon>Suessiales</taxon>
        <taxon>Symbiodiniaceae</taxon>
        <taxon>Symbiodinium</taxon>
    </lineage>
</organism>
<gene>
    <name evidence="1" type="ORF">AK812_SmicGene28178</name>
</gene>
<keyword evidence="2" id="KW-1185">Reference proteome</keyword>